<dbReference type="AlphaFoldDB" id="A0AAV7VDG7"/>
<feature type="compositionally biased region" description="Low complexity" evidence="1">
    <location>
        <begin position="141"/>
        <end position="150"/>
    </location>
</feature>
<evidence type="ECO:0000313" key="3">
    <source>
        <dbReference type="Proteomes" id="UP001066276"/>
    </source>
</evidence>
<proteinExistence type="predicted"/>
<accession>A0AAV7VDG7</accession>
<dbReference type="EMBL" id="JANPWB010000003">
    <property type="protein sequence ID" value="KAJ1198476.1"/>
    <property type="molecule type" value="Genomic_DNA"/>
</dbReference>
<name>A0AAV7VDG7_PLEWA</name>
<keyword evidence="3" id="KW-1185">Reference proteome</keyword>
<comment type="caution">
    <text evidence="2">The sequence shown here is derived from an EMBL/GenBank/DDBJ whole genome shotgun (WGS) entry which is preliminary data.</text>
</comment>
<gene>
    <name evidence="2" type="ORF">NDU88_002317</name>
</gene>
<protein>
    <submittedName>
        <fullName evidence="2">Uncharacterized protein</fullName>
    </submittedName>
</protein>
<feature type="region of interest" description="Disordered" evidence="1">
    <location>
        <begin position="126"/>
        <end position="150"/>
    </location>
</feature>
<feature type="region of interest" description="Disordered" evidence="1">
    <location>
        <begin position="1"/>
        <end position="29"/>
    </location>
</feature>
<evidence type="ECO:0000256" key="1">
    <source>
        <dbReference type="SAM" id="MobiDB-lite"/>
    </source>
</evidence>
<reference evidence="2" key="1">
    <citation type="journal article" date="2022" name="bioRxiv">
        <title>Sequencing and chromosome-scale assembly of the giantPleurodeles waltlgenome.</title>
        <authorList>
            <person name="Brown T."/>
            <person name="Elewa A."/>
            <person name="Iarovenko S."/>
            <person name="Subramanian E."/>
            <person name="Araus A.J."/>
            <person name="Petzold A."/>
            <person name="Susuki M."/>
            <person name="Suzuki K.-i.T."/>
            <person name="Hayashi T."/>
            <person name="Toyoda A."/>
            <person name="Oliveira C."/>
            <person name="Osipova E."/>
            <person name="Leigh N.D."/>
            <person name="Simon A."/>
            <person name="Yun M.H."/>
        </authorList>
    </citation>
    <scope>NUCLEOTIDE SEQUENCE</scope>
    <source>
        <strain evidence="2">20211129_DDA</strain>
        <tissue evidence="2">Liver</tissue>
    </source>
</reference>
<feature type="compositionally biased region" description="Acidic residues" evidence="1">
    <location>
        <begin position="126"/>
        <end position="138"/>
    </location>
</feature>
<dbReference type="Proteomes" id="UP001066276">
    <property type="component" value="Chromosome 2_1"/>
</dbReference>
<sequence>MPSKARQKQPLEGKPLTSRHPTRNQDAMEPELQVLPMLVYLPIYQEDQRRQLRRRWRNRVVLGFTRWYNGSPDGCPFDVPGLAGAPMDEDLVAEVLVMARDNLALGEGRGEEDGPDVDLVAAVEPVDSEEEEAEEEDIDNRNNIIRQYFQ</sequence>
<organism evidence="2 3">
    <name type="scientific">Pleurodeles waltl</name>
    <name type="common">Iberian ribbed newt</name>
    <dbReference type="NCBI Taxonomy" id="8319"/>
    <lineage>
        <taxon>Eukaryota</taxon>
        <taxon>Metazoa</taxon>
        <taxon>Chordata</taxon>
        <taxon>Craniata</taxon>
        <taxon>Vertebrata</taxon>
        <taxon>Euteleostomi</taxon>
        <taxon>Amphibia</taxon>
        <taxon>Batrachia</taxon>
        <taxon>Caudata</taxon>
        <taxon>Salamandroidea</taxon>
        <taxon>Salamandridae</taxon>
        <taxon>Pleurodelinae</taxon>
        <taxon>Pleurodeles</taxon>
    </lineage>
</organism>
<evidence type="ECO:0000313" key="2">
    <source>
        <dbReference type="EMBL" id="KAJ1198476.1"/>
    </source>
</evidence>